<name>A0A5A7NX99_STRAF</name>
<dbReference type="AlphaFoldDB" id="A0A5A7NX99"/>
<dbReference type="EMBL" id="BKCP01000001">
    <property type="protein sequence ID" value="GER24897.1"/>
    <property type="molecule type" value="Genomic_DNA"/>
</dbReference>
<sequence length="168" mass="18808">MEVEANFEKKQITCFLRHYISDYQDRDESNYAVVVVYVNEDHIEPIMALEETNTSVHPHVLGKQVAVEEQLTPTTQKVLASILDTPSPTAPDKQKKTTAKRSLDFQLQSSSAANAGELPVDDPVQGSAIGTSEKIAIKHTSKITLLLPYKPHFRLIFTAKDLVHYPFC</sequence>
<accession>A0A5A7NX99</accession>
<organism evidence="1 2">
    <name type="scientific">Striga asiatica</name>
    <name type="common">Asiatic witchweed</name>
    <name type="synonym">Buchnera asiatica</name>
    <dbReference type="NCBI Taxonomy" id="4170"/>
    <lineage>
        <taxon>Eukaryota</taxon>
        <taxon>Viridiplantae</taxon>
        <taxon>Streptophyta</taxon>
        <taxon>Embryophyta</taxon>
        <taxon>Tracheophyta</taxon>
        <taxon>Spermatophyta</taxon>
        <taxon>Magnoliopsida</taxon>
        <taxon>eudicotyledons</taxon>
        <taxon>Gunneridae</taxon>
        <taxon>Pentapetalae</taxon>
        <taxon>asterids</taxon>
        <taxon>lamiids</taxon>
        <taxon>Lamiales</taxon>
        <taxon>Orobanchaceae</taxon>
        <taxon>Buchnereae</taxon>
        <taxon>Striga</taxon>
    </lineage>
</organism>
<comment type="caution">
    <text evidence="1">The sequence shown here is derived from an EMBL/GenBank/DDBJ whole genome shotgun (WGS) entry which is preliminary data.</text>
</comment>
<keyword evidence="2" id="KW-1185">Reference proteome</keyword>
<evidence type="ECO:0000313" key="2">
    <source>
        <dbReference type="Proteomes" id="UP000325081"/>
    </source>
</evidence>
<gene>
    <name evidence="1" type="ORF">STAS_00448</name>
</gene>
<protein>
    <submittedName>
        <fullName evidence="1">ATP synthase subunit delta</fullName>
    </submittedName>
</protein>
<proteinExistence type="predicted"/>
<reference evidence="2" key="1">
    <citation type="journal article" date="2019" name="Curr. Biol.">
        <title>Genome Sequence of Striga asiatica Provides Insight into the Evolution of Plant Parasitism.</title>
        <authorList>
            <person name="Yoshida S."/>
            <person name="Kim S."/>
            <person name="Wafula E.K."/>
            <person name="Tanskanen J."/>
            <person name="Kim Y.M."/>
            <person name="Honaas L."/>
            <person name="Yang Z."/>
            <person name="Spallek T."/>
            <person name="Conn C.E."/>
            <person name="Ichihashi Y."/>
            <person name="Cheong K."/>
            <person name="Cui S."/>
            <person name="Der J.P."/>
            <person name="Gundlach H."/>
            <person name="Jiao Y."/>
            <person name="Hori C."/>
            <person name="Ishida J.K."/>
            <person name="Kasahara H."/>
            <person name="Kiba T."/>
            <person name="Kim M.S."/>
            <person name="Koo N."/>
            <person name="Laohavisit A."/>
            <person name="Lee Y.H."/>
            <person name="Lumba S."/>
            <person name="McCourt P."/>
            <person name="Mortimer J.C."/>
            <person name="Mutuku J.M."/>
            <person name="Nomura T."/>
            <person name="Sasaki-Sekimoto Y."/>
            <person name="Seto Y."/>
            <person name="Wang Y."/>
            <person name="Wakatake T."/>
            <person name="Sakakibara H."/>
            <person name="Demura T."/>
            <person name="Yamaguchi S."/>
            <person name="Yoneyama K."/>
            <person name="Manabe R.I."/>
            <person name="Nelson D.C."/>
            <person name="Schulman A.H."/>
            <person name="Timko M.P."/>
            <person name="dePamphilis C.W."/>
            <person name="Choi D."/>
            <person name="Shirasu K."/>
        </authorList>
    </citation>
    <scope>NUCLEOTIDE SEQUENCE [LARGE SCALE GENOMIC DNA]</scope>
    <source>
        <strain evidence="2">cv. UVA1</strain>
    </source>
</reference>
<dbReference type="Proteomes" id="UP000325081">
    <property type="component" value="Unassembled WGS sequence"/>
</dbReference>
<evidence type="ECO:0000313" key="1">
    <source>
        <dbReference type="EMBL" id="GER24897.1"/>
    </source>
</evidence>